<dbReference type="KEGG" id="pgu:PGUG_04915"/>
<evidence type="ECO:0000313" key="2">
    <source>
        <dbReference type="Proteomes" id="UP000001997"/>
    </source>
</evidence>
<evidence type="ECO:0000313" key="1">
    <source>
        <dbReference type="EMBL" id="EDK40817.2"/>
    </source>
</evidence>
<dbReference type="HOGENOM" id="CLU_1111367_0_0_1"/>
<reference evidence="1 2" key="1">
    <citation type="journal article" date="2009" name="Nature">
        <title>Evolution of pathogenicity and sexual reproduction in eight Candida genomes.</title>
        <authorList>
            <person name="Butler G."/>
            <person name="Rasmussen M.D."/>
            <person name="Lin M.F."/>
            <person name="Santos M.A."/>
            <person name="Sakthikumar S."/>
            <person name="Munro C.A."/>
            <person name="Rheinbay E."/>
            <person name="Grabherr M."/>
            <person name="Forche A."/>
            <person name="Reedy J.L."/>
            <person name="Agrafioti I."/>
            <person name="Arnaud M.B."/>
            <person name="Bates S."/>
            <person name="Brown A.J."/>
            <person name="Brunke S."/>
            <person name="Costanzo M.C."/>
            <person name="Fitzpatrick D.A."/>
            <person name="de Groot P.W."/>
            <person name="Harris D."/>
            <person name="Hoyer L.L."/>
            <person name="Hube B."/>
            <person name="Klis F.M."/>
            <person name="Kodira C."/>
            <person name="Lennard N."/>
            <person name="Logue M.E."/>
            <person name="Martin R."/>
            <person name="Neiman A.M."/>
            <person name="Nikolaou E."/>
            <person name="Quail M.A."/>
            <person name="Quinn J."/>
            <person name="Santos M.C."/>
            <person name="Schmitzberger F.F."/>
            <person name="Sherlock G."/>
            <person name="Shah P."/>
            <person name="Silverstein K.A."/>
            <person name="Skrzypek M.S."/>
            <person name="Soll D."/>
            <person name="Staggs R."/>
            <person name="Stansfield I."/>
            <person name="Stumpf M.P."/>
            <person name="Sudbery P.E."/>
            <person name="Srikantha T."/>
            <person name="Zeng Q."/>
            <person name="Berman J."/>
            <person name="Berriman M."/>
            <person name="Heitman J."/>
            <person name="Gow N.A."/>
            <person name="Lorenz M.C."/>
            <person name="Birren B.W."/>
            <person name="Kellis M."/>
            <person name="Cuomo C.A."/>
        </authorList>
    </citation>
    <scope>NUCLEOTIDE SEQUENCE [LARGE SCALE GENOMIC DNA]</scope>
    <source>
        <strain evidence="2">ATCC 6260 / CBS 566 / DSM 6381 / JCM 1539 / NBRC 10279 / NRRL Y-324</strain>
    </source>
</reference>
<dbReference type="eggNOG" id="ENOG502RPG2">
    <property type="taxonomic scope" value="Eukaryota"/>
</dbReference>
<gene>
    <name evidence="1" type="ORF">PGUG_04915</name>
</gene>
<proteinExistence type="predicted"/>
<dbReference type="Proteomes" id="UP000001997">
    <property type="component" value="Unassembled WGS sequence"/>
</dbReference>
<accession>A5DNR4</accession>
<keyword evidence="2" id="KW-1185">Reference proteome</keyword>
<sequence>MRHPLLVLPQNYIKGPKYLNKSLLDPKYYDLGALASNPFASALVETKLDVSSRTRFPKNQTIRLGVVSTSPPVSPDYPSQSRTYQLTPLPMIIERKHRPMPSSYMVNNNKYINYVVKSGKWRQYIPSKFRFKNDNAIGNRPQISMELGSEVYEVFVEKIKRKLQEQPPSTEPGMVVVAGEPGIRFEDGMVARIPRVCFSGEKSVFVPFSNEPLAMLILRFIQFQS</sequence>
<protein>
    <recommendedName>
        <fullName evidence="3">Required for respiratory growth protein 8, mitochondrial</fullName>
    </recommendedName>
</protein>
<dbReference type="AlphaFoldDB" id="A5DNR4"/>
<dbReference type="VEuPathDB" id="FungiDB:PGUG_04915"/>
<dbReference type="GeneID" id="5124788"/>
<organism evidence="1 2">
    <name type="scientific">Meyerozyma guilliermondii (strain ATCC 6260 / CBS 566 / DSM 6381 / JCM 1539 / NBRC 10279 / NRRL Y-324)</name>
    <name type="common">Yeast</name>
    <name type="synonym">Candida guilliermondii</name>
    <dbReference type="NCBI Taxonomy" id="294746"/>
    <lineage>
        <taxon>Eukaryota</taxon>
        <taxon>Fungi</taxon>
        <taxon>Dikarya</taxon>
        <taxon>Ascomycota</taxon>
        <taxon>Saccharomycotina</taxon>
        <taxon>Pichiomycetes</taxon>
        <taxon>Debaryomycetaceae</taxon>
        <taxon>Meyerozyma</taxon>
    </lineage>
</organism>
<dbReference type="InParanoid" id="A5DNR4"/>
<name>A5DNR4_PICGU</name>
<dbReference type="RefSeq" id="XP_001482960.2">
    <property type="nucleotide sequence ID" value="XM_001482910.1"/>
</dbReference>
<dbReference type="OrthoDB" id="4015782at2759"/>
<dbReference type="EMBL" id="CH408160">
    <property type="protein sequence ID" value="EDK40817.2"/>
    <property type="molecule type" value="Genomic_DNA"/>
</dbReference>
<evidence type="ECO:0008006" key="3">
    <source>
        <dbReference type="Google" id="ProtNLM"/>
    </source>
</evidence>